<keyword evidence="3" id="KW-1185">Reference proteome</keyword>
<reference evidence="2 3" key="1">
    <citation type="submission" date="2020-06" db="EMBL/GenBank/DDBJ databases">
        <title>Rhizobium sp.nov. isolated from the tomato plant.</title>
        <authorList>
            <person name="Thin K.K."/>
            <person name="Zhang X."/>
            <person name="He S."/>
        </authorList>
    </citation>
    <scope>NUCLEOTIDE SEQUENCE [LARGE SCALE GENOMIC DNA]</scope>
    <source>
        <strain evidence="2 3">DBTS2</strain>
    </source>
</reference>
<gene>
    <name evidence="2" type="ORF">HV823_21850</name>
</gene>
<evidence type="ECO:0000313" key="2">
    <source>
        <dbReference type="EMBL" id="NVP57895.1"/>
    </source>
</evidence>
<sequence length="187" mass="20950">MDQRKLLQLNVLRNALYHAGQRRRYERLTRWSNFLVIILGASAMGDVARLAGFAGSAPVLGAATAVLGALQLVLDFGGRARDHQVLQRDYYNLLADIDERPDAVGPELGRFAAAMTRIAASEPPTLRALDAKAYNDALSGLGHWDQQERLYIPFWQKVVGRFYAFDGYDYKTLREVEDSKRLPAPVE</sequence>
<evidence type="ECO:0008006" key="4">
    <source>
        <dbReference type="Google" id="ProtNLM"/>
    </source>
</evidence>
<feature type="transmembrane region" description="Helical" evidence="1">
    <location>
        <begin position="57"/>
        <end position="78"/>
    </location>
</feature>
<keyword evidence="1" id="KW-0472">Membrane</keyword>
<keyword evidence="1" id="KW-1133">Transmembrane helix</keyword>
<name>A0ABX2QJD1_9HYPH</name>
<evidence type="ECO:0000256" key="1">
    <source>
        <dbReference type="SAM" id="Phobius"/>
    </source>
</evidence>
<evidence type="ECO:0000313" key="3">
    <source>
        <dbReference type="Proteomes" id="UP000659172"/>
    </source>
</evidence>
<proteinExistence type="predicted"/>
<accession>A0ABX2QJD1</accession>
<dbReference type="RefSeq" id="WP_176951815.1">
    <property type="nucleotide sequence ID" value="NZ_JABXYK010000017.1"/>
</dbReference>
<protein>
    <recommendedName>
        <fullName evidence="4">SMODS and SLOG-associating 2TM effector domain-containing protein</fullName>
    </recommendedName>
</protein>
<dbReference type="EMBL" id="JABXYK010000017">
    <property type="protein sequence ID" value="NVP57895.1"/>
    <property type="molecule type" value="Genomic_DNA"/>
</dbReference>
<organism evidence="2 3">
    <name type="scientific">Mycoplana rhizolycopersici</name>
    <dbReference type="NCBI Taxonomy" id="2746702"/>
    <lineage>
        <taxon>Bacteria</taxon>
        <taxon>Pseudomonadati</taxon>
        <taxon>Pseudomonadota</taxon>
        <taxon>Alphaproteobacteria</taxon>
        <taxon>Hyphomicrobiales</taxon>
        <taxon>Rhizobiaceae</taxon>
        <taxon>Mycoplana</taxon>
    </lineage>
</organism>
<comment type="caution">
    <text evidence="2">The sequence shown here is derived from an EMBL/GenBank/DDBJ whole genome shotgun (WGS) entry which is preliminary data.</text>
</comment>
<keyword evidence="1" id="KW-0812">Transmembrane</keyword>
<feature type="transmembrane region" description="Helical" evidence="1">
    <location>
        <begin position="31"/>
        <end position="51"/>
    </location>
</feature>
<dbReference type="Proteomes" id="UP000659172">
    <property type="component" value="Unassembled WGS sequence"/>
</dbReference>